<dbReference type="PROSITE" id="PS51257">
    <property type="entry name" value="PROKAR_LIPOPROTEIN"/>
    <property type="match status" value="1"/>
</dbReference>
<keyword evidence="1" id="KW-0732">Signal</keyword>
<accession>A1WQZ1</accession>
<protein>
    <recommendedName>
        <fullName evidence="4">Lipocalin-like domain-containing protein</fullName>
    </recommendedName>
</protein>
<evidence type="ECO:0000313" key="3">
    <source>
        <dbReference type="Proteomes" id="UP000000374"/>
    </source>
</evidence>
<reference evidence="3" key="1">
    <citation type="submission" date="2006-12" db="EMBL/GenBank/DDBJ databases">
        <title>Complete sequence of chromosome 1 of Verminephrobacter eiseniae EF01-2.</title>
        <authorList>
            <person name="Copeland A."/>
            <person name="Lucas S."/>
            <person name="Lapidus A."/>
            <person name="Barry K."/>
            <person name="Detter J.C."/>
            <person name="Glavina del Rio T."/>
            <person name="Dalin E."/>
            <person name="Tice H."/>
            <person name="Pitluck S."/>
            <person name="Chertkov O."/>
            <person name="Brettin T."/>
            <person name="Bruce D."/>
            <person name="Han C."/>
            <person name="Tapia R."/>
            <person name="Gilna P."/>
            <person name="Schmutz J."/>
            <person name="Larimer F."/>
            <person name="Land M."/>
            <person name="Hauser L."/>
            <person name="Kyrpides N."/>
            <person name="Kim E."/>
            <person name="Stahl D."/>
            <person name="Richardson P."/>
        </authorList>
    </citation>
    <scope>NUCLEOTIDE SEQUENCE [LARGE SCALE GENOMIC DNA]</scope>
    <source>
        <strain evidence="3">EF01-2</strain>
    </source>
</reference>
<organism evidence="2 3">
    <name type="scientific">Verminephrobacter eiseniae (strain EF01-2)</name>
    <dbReference type="NCBI Taxonomy" id="391735"/>
    <lineage>
        <taxon>Bacteria</taxon>
        <taxon>Pseudomonadati</taxon>
        <taxon>Pseudomonadota</taxon>
        <taxon>Betaproteobacteria</taxon>
        <taxon>Burkholderiales</taxon>
        <taxon>Comamonadaceae</taxon>
        <taxon>Verminephrobacter</taxon>
    </lineage>
</organism>
<evidence type="ECO:0000313" key="2">
    <source>
        <dbReference type="EMBL" id="ABM60048.1"/>
    </source>
</evidence>
<dbReference type="STRING" id="391735.Veis_4345"/>
<feature type="signal peptide" evidence="1">
    <location>
        <begin position="1"/>
        <end position="24"/>
    </location>
</feature>
<dbReference type="EMBL" id="CP000542">
    <property type="protein sequence ID" value="ABM60048.1"/>
    <property type="molecule type" value="Genomic_DNA"/>
</dbReference>
<evidence type="ECO:0008006" key="4">
    <source>
        <dbReference type="Google" id="ProtNLM"/>
    </source>
</evidence>
<dbReference type="Proteomes" id="UP000000374">
    <property type="component" value="Chromosome"/>
</dbReference>
<evidence type="ECO:0000256" key="1">
    <source>
        <dbReference type="SAM" id="SignalP"/>
    </source>
</evidence>
<gene>
    <name evidence="2" type="ordered locus">Veis_4345</name>
</gene>
<keyword evidence="3" id="KW-1185">Reference proteome</keyword>
<dbReference type="AlphaFoldDB" id="A1WQZ1"/>
<feature type="chain" id="PRO_5002640043" description="Lipocalin-like domain-containing protein" evidence="1">
    <location>
        <begin position="25"/>
        <end position="261"/>
    </location>
</feature>
<dbReference type="KEGG" id="vei:Veis_4345"/>
<dbReference type="HOGENOM" id="CLU_1073413_0_0_4"/>
<sequence length="261" mass="25981">MMTPQTRRFPLRTVLTIATVATLAACGGGGGGGDGGSPSTPATTIDPTQFKGRWATAAAVTPVMTAVVLPDASGTTASAWLLANDASRLVKLVLFSDSSANGTSYTLAPTNTDGQSVLGTVTGTLTSSPKRMSLTGVSSAALAFDQSDALAKAAEQADAAKTWESIAGGNARTTTWTVASDGAISGSSTTGCSFTGKLTAMSSSNAFSAQIAESCSDGVTTNFSGIATVDAPKTRLTVTAITADTKKGVAIFFGAKAAATQ</sequence>
<name>A1WQZ1_VEREI</name>
<proteinExistence type="predicted"/>